<proteinExistence type="evidence at transcript level"/>
<dbReference type="AlphaFoldDB" id="A0A023F0P0"/>
<organism evidence="1">
    <name type="scientific">Triatoma infestans</name>
    <name type="common">Assassin bug</name>
    <dbReference type="NCBI Taxonomy" id="30076"/>
    <lineage>
        <taxon>Eukaryota</taxon>
        <taxon>Metazoa</taxon>
        <taxon>Ecdysozoa</taxon>
        <taxon>Arthropoda</taxon>
        <taxon>Hexapoda</taxon>
        <taxon>Insecta</taxon>
        <taxon>Pterygota</taxon>
        <taxon>Neoptera</taxon>
        <taxon>Paraneoptera</taxon>
        <taxon>Hemiptera</taxon>
        <taxon>Heteroptera</taxon>
        <taxon>Panheteroptera</taxon>
        <taxon>Cimicomorpha</taxon>
        <taxon>Reduviidae</taxon>
        <taxon>Triatominae</taxon>
        <taxon>Triatoma</taxon>
    </lineage>
</organism>
<dbReference type="EMBL" id="GBBI01004156">
    <property type="protein sequence ID" value="JAC14556.1"/>
    <property type="molecule type" value="mRNA"/>
</dbReference>
<accession>A0A023F0P0</accession>
<feature type="non-terminal residue" evidence="1">
    <location>
        <position position="692"/>
    </location>
</feature>
<name>A0A023F0P0_TRIIF</name>
<reference evidence="1" key="1">
    <citation type="journal article" date="2014" name="PLoS Negl. Trop. Dis.">
        <title>An updated insight into the Sialotranscriptome of Triatoma infestans: developmental stage and geographic variations.</title>
        <authorList>
            <person name="Schwarz A."/>
            <person name="Medrano-Mercado N."/>
            <person name="Schaub G.A."/>
            <person name="Struchiner C.J."/>
            <person name="Bargues M.D."/>
            <person name="Levy M.Z."/>
            <person name="Ribeiro J.M."/>
        </authorList>
    </citation>
    <scope>NUCLEOTIDE SEQUENCE</scope>
    <source>
        <strain evidence="1">Chile</strain>
        <tissue evidence="1">Salivary glands</tissue>
    </source>
</reference>
<feature type="non-terminal residue" evidence="1">
    <location>
        <position position="1"/>
    </location>
</feature>
<dbReference type="PANTHER" id="PTHR10773:SF19">
    <property type="match status" value="1"/>
</dbReference>
<evidence type="ECO:0000313" key="1">
    <source>
        <dbReference type="EMBL" id="JAC14556.1"/>
    </source>
</evidence>
<sequence>NDNCNDVEVISNITELDLDVNDCDSVQFYVSDCDTDLAKLGVNFQETNVNVNNCDTLLVQNIGDEMNIDVTSVELEFEEAERSYCNDKDDGSKVEVGVQDQDGEILPENIESQDLLVSHKAERTKRVFGSNKKKLNRELRMKGQSYLGYRRPPNQCLTYHDSQRLARVMGPPCNSAFCKSSNNKRKCGNIPHHLREEIFTNFWDNLNWAQRKIYVCNLVVRTATKSKKNGEIPSRRAATLKYFIKVGENVIYPVCKTMFLSTFGLREWQVSNWVKNVKHGIKEQHLRTRLLPDRVSCKDTFMRSFLEKLNKLPSHYCRKNSDLLYLEQTFVTKKDLYNTYLVKCKESGESPKSQNTLTKLMKKMNISPYKPKKDQCNVCCGHEENNITEEEWHKHQEEKERAREEKNKDKSMALNGEKHVLTMDLQALKTCPSIFASALYYKTKLTVHNFTVFNIGTKHCKCYWFDETSSDLQASTFASIIVHYIEQYLCDGKSIVIFSDGCTYQNRNCVLSNALLNLAKEKKMLIEQKFLTKGHTQMECDSVHANIEKKLRNQKIFLPSDYVRKTEEARQHPQPYETTLLDHEFFYNYNVNLVYSSIRPGRKPGDPNVTDIRALKYTPEGVIYYKTDFNEPYLELPKRRTSKNQPEQNENFEFPRLYQGRLKIKKNKFDHLQQIKSVLPKDCWDFFDNIPH</sequence>
<protein>
    <submittedName>
        <fullName evidence="1">Putative solute carrier family 22 member 15-like protein</fullName>
    </submittedName>
</protein>
<dbReference type="PANTHER" id="PTHR10773">
    <property type="entry name" value="DNA-DIRECTED RNA POLYMERASES I, II, AND III SUBUNIT RPABC2"/>
    <property type="match status" value="1"/>
</dbReference>